<dbReference type="AlphaFoldDB" id="X0YF32"/>
<sequence>MKRSELQKMTKAELVEKFATPTTHKFSIEFEYAPGDPLNIWWCLNGGSDGTDSVRDTLARLLPAAIKEELAWALSYVKGEDEDEDDIPY</sequence>
<name>X0YF32_9ZZZZ</name>
<proteinExistence type="predicted"/>
<organism evidence="1">
    <name type="scientific">marine sediment metagenome</name>
    <dbReference type="NCBI Taxonomy" id="412755"/>
    <lineage>
        <taxon>unclassified sequences</taxon>
        <taxon>metagenomes</taxon>
        <taxon>ecological metagenomes</taxon>
    </lineage>
</organism>
<gene>
    <name evidence="1" type="ORF">S01H4_19092</name>
</gene>
<comment type="caution">
    <text evidence="1">The sequence shown here is derived from an EMBL/GenBank/DDBJ whole genome shotgun (WGS) entry which is preliminary data.</text>
</comment>
<accession>X0YF32</accession>
<evidence type="ECO:0000313" key="1">
    <source>
        <dbReference type="EMBL" id="GAG54554.1"/>
    </source>
</evidence>
<reference evidence="1" key="1">
    <citation type="journal article" date="2014" name="Front. Microbiol.">
        <title>High frequency of phylogenetically diverse reductive dehalogenase-homologous genes in deep subseafloor sedimentary metagenomes.</title>
        <authorList>
            <person name="Kawai M."/>
            <person name="Futagami T."/>
            <person name="Toyoda A."/>
            <person name="Takaki Y."/>
            <person name="Nishi S."/>
            <person name="Hori S."/>
            <person name="Arai W."/>
            <person name="Tsubouchi T."/>
            <person name="Morono Y."/>
            <person name="Uchiyama I."/>
            <person name="Ito T."/>
            <person name="Fujiyama A."/>
            <person name="Inagaki F."/>
            <person name="Takami H."/>
        </authorList>
    </citation>
    <scope>NUCLEOTIDE SEQUENCE</scope>
    <source>
        <strain evidence="1">Expedition CK06-06</strain>
    </source>
</reference>
<dbReference type="EMBL" id="BART01008494">
    <property type="protein sequence ID" value="GAG54554.1"/>
    <property type="molecule type" value="Genomic_DNA"/>
</dbReference>
<protein>
    <submittedName>
        <fullName evidence="1">Uncharacterized protein</fullName>
    </submittedName>
</protein>